<dbReference type="RefSeq" id="WP_213498077.1">
    <property type="nucleotide sequence ID" value="NZ_CP074694.1"/>
</dbReference>
<proteinExistence type="predicted"/>
<organism evidence="1 2">
    <name type="scientific">Telmatocola sphagniphila</name>
    <dbReference type="NCBI Taxonomy" id="1123043"/>
    <lineage>
        <taxon>Bacteria</taxon>
        <taxon>Pseudomonadati</taxon>
        <taxon>Planctomycetota</taxon>
        <taxon>Planctomycetia</taxon>
        <taxon>Gemmatales</taxon>
        <taxon>Gemmataceae</taxon>
    </lineage>
</organism>
<name>A0A8E6EVX8_9BACT</name>
<dbReference type="AlphaFoldDB" id="A0A8E6EVX8"/>
<keyword evidence="2" id="KW-1185">Reference proteome</keyword>
<protein>
    <submittedName>
        <fullName evidence="1">Uncharacterized protein</fullName>
    </submittedName>
</protein>
<dbReference type="Proteomes" id="UP000676194">
    <property type="component" value="Chromosome"/>
</dbReference>
<evidence type="ECO:0000313" key="2">
    <source>
        <dbReference type="Proteomes" id="UP000676194"/>
    </source>
</evidence>
<accession>A0A8E6EVX8</accession>
<evidence type="ECO:0000313" key="1">
    <source>
        <dbReference type="EMBL" id="QVL33187.1"/>
    </source>
</evidence>
<gene>
    <name evidence="1" type="ORF">KIH39_04515</name>
</gene>
<dbReference type="EMBL" id="CP074694">
    <property type="protein sequence ID" value="QVL33187.1"/>
    <property type="molecule type" value="Genomic_DNA"/>
</dbReference>
<reference evidence="1" key="1">
    <citation type="submission" date="2021-05" db="EMBL/GenBank/DDBJ databases">
        <title>Complete genome sequence of the cellulolytic planctomycete Telmatocola sphagniphila SP2T and characterization of the first cellulase from planctomycetes.</title>
        <authorList>
            <person name="Rakitin A.L."/>
            <person name="Beletsky A.V."/>
            <person name="Naumoff D.G."/>
            <person name="Kulichevskaya I.S."/>
            <person name="Mardanov A.V."/>
            <person name="Ravin N.V."/>
            <person name="Dedysh S.N."/>
        </authorList>
    </citation>
    <scope>NUCLEOTIDE SEQUENCE</scope>
    <source>
        <strain evidence="1">SP2T</strain>
    </source>
</reference>
<sequence>MREKFLVKLMESSDPGEPTEMTPSQIAKFVAKNTKDTKIVDKFVIAGTN</sequence>
<dbReference type="KEGG" id="tsph:KIH39_04515"/>